<name>A0A8H5ZQK5_COCSA</name>
<accession>A0A8H5ZQK5</accession>
<evidence type="ECO:0000313" key="2">
    <source>
        <dbReference type="Proteomes" id="UP000624244"/>
    </source>
</evidence>
<dbReference type="EMBL" id="WNKQ01000002">
    <property type="protein sequence ID" value="KAF5853360.1"/>
    <property type="molecule type" value="Genomic_DNA"/>
</dbReference>
<evidence type="ECO:0000313" key="1">
    <source>
        <dbReference type="EMBL" id="KAF5853360.1"/>
    </source>
</evidence>
<dbReference type="AlphaFoldDB" id="A0A8H5ZQK5"/>
<proteinExistence type="predicted"/>
<comment type="caution">
    <text evidence="1">The sequence shown here is derived from an EMBL/GenBank/DDBJ whole genome shotgun (WGS) entry which is preliminary data.</text>
</comment>
<dbReference type="Proteomes" id="UP000624244">
    <property type="component" value="Unassembled WGS sequence"/>
</dbReference>
<protein>
    <submittedName>
        <fullName evidence="1">Uncharacterized protein</fullName>
    </submittedName>
</protein>
<organism evidence="1 2">
    <name type="scientific">Cochliobolus sativus</name>
    <name type="common">Common root rot and spot blotch fungus</name>
    <name type="synonym">Bipolaris sorokiniana</name>
    <dbReference type="NCBI Taxonomy" id="45130"/>
    <lineage>
        <taxon>Eukaryota</taxon>
        <taxon>Fungi</taxon>
        <taxon>Dikarya</taxon>
        <taxon>Ascomycota</taxon>
        <taxon>Pezizomycotina</taxon>
        <taxon>Dothideomycetes</taxon>
        <taxon>Pleosporomycetidae</taxon>
        <taxon>Pleosporales</taxon>
        <taxon>Pleosporineae</taxon>
        <taxon>Pleosporaceae</taxon>
        <taxon>Bipolaris</taxon>
    </lineage>
</organism>
<gene>
    <name evidence="1" type="ORF">GGP41_001907</name>
</gene>
<reference evidence="1" key="1">
    <citation type="submission" date="2019-11" db="EMBL/GenBank/DDBJ databases">
        <title>Bipolaris sorokiniana Genome sequencing.</title>
        <authorList>
            <person name="Wang H."/>
        </authorList>
    </citation>
    <scope>NUCLEOTIDE SEQUENCE</scope>
</reference>
<sequence>MTSNMPNETCDYGDLKVTLTSDLQWMWNEKDTGGDLYGEFYHAMNQGDMRPLGGFSQSK</sequence>